<proteinExistence type="predicted"/>
<keyword evidence="2" id="KW-0812">Transmembrane</keyword>
<dbReference type="OrthoDB" id="5406098at2"/>
<feature type="compositionally biased region" description="Polar residues" evidence="1">
    <location>
        <begin position="87"/>
        <end position="97"/>
    </location>
</feature>
<name>A0A553JU80_SHEHA</name>
<dbReference type="SUPFAM" id="SSF48452">
    <property type="entry name" value="TPR-like"/>
    <property type="match status" value="1"/>
</dbReference>
<accession>A0A553JU80</accession>
<reference evidence="4" key="1">
    <citation type="submission" date="2019-07" db="EMBL/GenBank/DDBJ databases">
        <title>Shewanella sp. YLB-08 draft genomic sequence.</title>
        <authorList>
            <person name="Yu L."/>
        </authorList>
    </citation>
    <scope>NUCLEOTIDE SEQUENCE [LARGE SCALE GENOMIC DNA]</scope>
    <source>
        <strain evidence="4">JCM 20706</strain>
    </source>
</reference>
<feature type="region of interest" description="Disordered" evidence="1">
    <location>
        <begin position="76"/>
        <end position="115"/>
    </location>
</feature>
<dbReference type="Pfam" id="PF13432">
    <property type="entry name" value="TPR_16"/>
    <property type="match status" value="1"/>
</dbReference>
<dbReference type="InterPro" id="IPR011990">
    <property type="entry name" value="TPR-like_helical_dom_sf"/>
</dbReference>
<dbReference type="InterPro" id="IPR019734">
    <property type="entry name" value="TPR_rpt"/>
</dbReference>
<organism evidence="3 4">
    <name type="scientific">Shewanella hanedai</name>
    <name type="common">Alteromonas hanedai</name>
    <dbReference type="NCBI Taxonomy" id="25"/>
    <lineage>
        <taxon>Bacteria</taxon>
        <taxon>Pseudomonadati</taxon>
        <taxon>Pseudomonadota</taxon>
        <taxon>Gammaproteobacteria</taxon>
        <taxon>Alteromonadales</taxon>
        <taxon>Shewanellaceae</taxon>
        <taxon>Shewanella</taxon>
    </lineage>
</organism>
<dbReference type="Proteomes" id="UP000318126">
    <property type="component" value="Unassembled WGS sequence"/>
</dbReference>
<keyword evidence="2" id="KW-1133">Transmembrane helix</keyword>
<evidence type="ECO:0000256" key="2">
    <source>
        <dbReference type="SAM" id="Phobius"/>
    </source>
</evidence>
<feature type="transmembrane region" description="Helical" evidence="2">
    <location>
        <begin position="40"/>
        <end position="58"/>
    </location>
</feature>
<dbReference type="Pfam" id="PF14559">
    <property type="entry name" value="TPR_19"/>
    <property type="match status" value="1"/>
</dbReference>
<dbReference type="EMBL" id="VKGK01000002">
    <property type="protein sequence ID" value="TRY16012.1"/>
    <property type="molecule type" value="Genomic_DNA"/>
</dbReference>
<evidence type="ECO:0000313" key="3">
    <source>
        <dbReference type="EMBL" id="TRY16012.1"/>
    </source>
</evidence>
<sequence length="393" mass="43534">MSVINTMLKDLDKRQQPHSLENMNVAPVQYRSTSSSKTPWVLLALVCVLFISGMAYNWELLTQNSVSVEPQIESTESKTLAPAQPMVEQSSQLASVNNEDDEELGAPNLSAQPTASSVAKVADKIENETKVQVVKPVLAITQNSAPPVSEAQQIAKTTENEPIEKLIAPVVVRASTPVSKPKTSVGSMAITEVKLSNSQLAEKRFQLATQSEENGYLPDAIEYYLEALTLTPELHKARQRLAALYYGQGRLASASEILKQGIELFPQRFDYLMLLARVQQAGGEFQQALTSLNRIPDDASMSKQKWTQESSIAQKVKNYPLAEKSYRKLLQTEATQSRWWMGLAYALDAQTKYTTAIEAYQQALFFRSVPEQGLSAQAVDYIENRLAQLGDSQ</sequence>
<keyword evidence="2" id="KW-0472">Membrane</keyword>
<protein>
    <submittedName>
        <fullName evidence="3">Tetratricopeptide repeat protein</fullName>
    </submittedName>
</protein>
<comment type="caution">
    <text evidence="3">The sequence shown here is derived from an EMBL/GenBank/DDBJ whole genome shotgun (WGS) entry which is preliminary data.</text>
</comment>
<keyword evidence="4" id="KW-1185">Reference proteome</keyword>
<dbReference type="AlphaFoldDB" id="A0A553JU80"/>
<dbReference type="RefSeq" id="WP_143563107.1">
    <property type="nucleotide sequence ID" value="NZ_BMPL01000002.1"/>
</dbReference>
<dbReference type="SMART" id="SM00028">
    <property type="entry name" value="TPR"/>
    <property type="match status" value="3"/>
</dbReference>
<evidence type="ECO:0000313" key="4">
    <source>
        <dbReference type="Proteomes" id="UP000318126"/>
    </source>
</evidence>
<evidence type="ECO:0000256" key="1">
    <source>
        <dbReference type="SAM" id="MobiDB-lite"/>
    </source>
</evidence>
<gene>
    <name evidence="3" type="ORF">FN961_03290</name>
</gene>
<dbReference type="Gene3D" id="1.25.40.10">
    <property type="entry name" value="Tetratricopeptide repeat domain"/>
    <property type="match status" value="2"/>
</dbReference>